<proteinExistence type="predicted"/>
<keyword evidence="3" id="KW-1185">Reference proteome</keyword>
<feature type="signal peptide" evidence="1">
    <location>
        <begin position="1"/>
        <end position="19"/>
    </location>
</feature>
<keyword evidence="1" id="KW-0732">Signal</keyword>
<evidence type="ECO:0000313" key="2">
    <source>
        <dbReference type="EMBL" id="MDK9558052.1"/>
    </source>
</evidence>
<sequence length="195" mass="21918">MYKLVIPMLILTLGFPAVSSGQELDRQQVILGLLGGEFDYKSREARMYGLELFEGMVGQLEQSVKAPTPSESDWVKSEVQKIGNLDTNAMVKALGDLNSNPIYIQRRIETFVSESEYIFSQIRSSESDLREAYWWVQLSQTMLRLQESEPWPQILVRAGKSYAPISRLSGTLSSVRDLPGKANLIALSILAERSN</sequence>
<protein>
    <recommendedName>
        <fullName evidence="4">DUF2059 domain-containing protein</fullName>
    </recommendedName>
</protein>
<accession>A0ABT7HDQ3</accession>
<organism evidence="2 3">
    <name type="scientific">Marinobacter albus</name>
    <dbReference type="NCBI Taxonomy" id="3030833"/>
    <lineage>
        <taxon>Bacteria</taxon>
        <taxon>Pseudomonadati</taxon>
        <taxon>Pseudomonadota</taxon>
        <taxon>Gammaproteobacteria</taxon>
        <taxon>Pseudomonadales</taxon>
        <taxon>Marinobacteraceae</taxon>
        <taxon>Marinobacter</taxon>
    </lineage>
</organism>
<reference evidence="2 3" key="1">
    <citation type="submission" date="2023-05" db="EMBL/GenBank/DDBJ databases">
        <title>Marinobacter albus sp. nov., a marine bacterium isolated from sand in a coastal intertidal zone of huludao.</title>
        <authorList>
            <person name="Deng T."/>
        </authorList>
    </citation>
    <scope>NUCLEOTIDE SEQUENCE [LARGE SCALE GENOMIC DNA]</scope>
    <source>
        <strain evidence="2 3">M216</strain>
    </source>
</reference>
<dbReference type="EMBL" id="JASSQD010000001">
    <property type="protein sequence ID" value="MDK9558052.1"/>
    <property type="molecule type" value="Genomic_DNA"/>
</dbReference>
<name>A0ABT7HDQ3_9GAMM</name>
<evidence type="ECO:0008006" key="4">
    <source>
        <dbReference type="Google" id="ProtNLM"/>
    </source>
</evidence>
<gene>
    <name evidence="2" type="ORF">QQF73_10500</name>
</gene>
<feature type="chain" id="PRO_5045722877" description="DUF2059 domain-containing protein" evidence="1">
    <location>
        <begin position="20"/>
        <end position="195"/>
    </location>
</feature>
<dbReference type="Proteomes" id="UP001223547">
    <property type="component" value="Unassembled WGS sequence"/>
</dbReference>
<comment type="caution">
    <text evidence="2">The sequence shown here is derived from an EMBL/GenBank/DDBJ whole genome shotgun (WGS) entry which is preliminary data.</text>
</comment>
<evidence type="ECO:0000256" key="1">
    <source>
        <dbReference type="SAM" id="SignalP"/>
    </source>
</evidence>
<dbReference type="RefSeq" id="WP_285368168.1">
    <property type="nucleotide sequence ID" value="NZ_JASSQD010000001.1"/>
</dbReference>
<evidence type="ECO:0000313" key="3">
    <source>
        <dbReference type="Proteomes" id="UP001223547"/>
    </source>
</evidence>